<sequence>MQGAKPAENPNFERNYWEKARRNFKEGRKDKDDEKKLDDFLKERSTPQETRELCKTTQKKAGNEYSPSLGGILEKIDIAMSVGDLAIKSAPESVGLAWMGIRLCLHSVADDFATFNIFGAACSDIIGIMISCAVFGRMYGPSRGIESFQEIHSQVTDRIPLIYTEILDFSFSVKKYMGRNKAARMAKGLVVSASAKFGMKIKAIKEHDLAMAEFARRAHEQLSVYYLHTAHDMQQEMRGSLDDIQDKLNQSARLDEDHRQQVRLLIEELSKRREMTPRDVAMKNFDENVKALDPISDQQGIYNAKLKRRSPPQTCTWIFDNEAFRTWFESDKSDMLWVSGGGGFGKSILMAAVVQELHVRSKDKGAVVQYFFCNAGDDTTKRTERILKHLIYQIYQLVSQHPTETIEKSNKLVSSYLKGSKTTKSGSGESKKEDVTFGDAFRGILDLLGKPAYIIVDALDECMDRSKGLVPSIRELVQEALPMIKVVVCSRPEVEGLDQISTIKVEGNNGPDIKLNAETELARLPSFTAHERELATNKIVEKAGSYFRYVDLAIAFLKQPWQRPLKKHLEQLPEGLEAFYEQIIKKTDPAYLDLLKTCLIWAILADGKVHVAEVIDVYSRAYVMEDDDAQKIEDLGSESDARTYSSEKETDSDQLFVSQIRTAGSALLDVDKKSKVIQLRHNTVADHFLKEPSTSAVDGKSMDSASHCESCHKVGKTADKFIVTEKQGHLSIATAILRHLTNETFRQRYLVPFERTELKRNFEGRPDGYEKDEEIQEGMENKNSDTESGVHTDMPTKSPDDDHLASQEYDNGSDDNGPKQDKSTSVEGSASESNVTSEKGAEGSEDASSVKPDDDAASVAASEDSDDMAEFDYIYSPTEDDVAQLYRYEVAYCAYHLKRVEELFRPEDRTSPEWWEFEALRTTFFQDESPYFRSWVNLLNQIRYGELSWIDDIHTIHPLHVAASNGLTSLVKKLLADGADLTRLTDEGYTALDFAIEYYGGAQKDRDNWYTNSMDLFQVLLQAGANVNAVSVRQSRAPFYKLFYYNPSLEVVKLFLDHGADLHKQSSDSKSSILHVFCVVCDNADVLRELLRRGAKLDAVDQAKETPLHCLMSRFESVPVELVEILIEAGADVNAEDDYSQQPLRELCMTNGSLEAAELLIKAGADVLDEDLSRQTALHTAAANGHVDIVKLLIEKGAKIDATDDRGCTPLYRACGAKSDDSALYMIHNAEKEINKSAKNGKTPLQKAAAKGHHKIVEAIFERCNRDTTVLTSKDIRQRTPLHAAARYGRKDVVEYLLQRGVSVTVQDNDGKTPLRACFDDWSEARSTDYEAICVLLLETTQITELDAGLLHVAAARGSLLVVKELMKQGADPLAQDEHGWTSIQIAQHFRKEEAVELLSNTRPITGYRPSELKNTLPKLFQLSDGGLEVKRSSTQNPVNAAILAQHPVPAGASSFYFEIAIDASAREDKETAEPVVGLGLCEQPTKSIRDWFPGWPWRGFTAWAYHGDDASLWACSSGRSSTGLTRYGHGDVVGCGLDVHKDRIFFTKNGELFELEKLAKLTHYAFTGVTGRLYPVIGISTPGVKVKVNFGNDTKSVPFAWKPGNEADDGIALVVEKEESLVRKPLLRRRTTQAVVGASEGEDTVANAATSPAVVAQVGSIEVSA</sequence>
<dbReference type="EC" id="2.3.1.225" evidence="1"/>
<dbReference type="SMART" id="SM00449">
    <property type="entry name" value="SPRY"/>
    <property type="match status" value="1"/>
</dbReference>
<dbReference type="Pfam" id="PF12796">
    <property type="entry name" value="Ank_2"/>
    <property type="match status" value="2"/>
</dbReference>
<dbReference type="InterPro" id="IPR036770">
    <property type="entry name" value="Ankyrin_rpt-contain_sf"/>
</dbReference>
<keyword evidence="2" id="KW-0677">Repeat</keyword>
<dbReference type="InterPro" id="IPR043136">
    <property type="entry name" value="B30.2/SPRY_sf"/>
</dbReference>
<evidence type="ECO:0000313" key="9">
    <source>
        <dbReference type="Proteomes" id="UP001521785"/>
    </source>
</evidence>
<dbReference type="CDD" id="cd12885">
    <property type="entry name" value="SPRY_RanBP_like"/>
    <property type="match status" value="1"/>
</dbReference>
<dbReference type="SMART" id="SM00248">
    <property type="entry name" value="ANK"/>
    <property type="match status" value="11"/>
</dbReference>
<dbReference type="InterPro" id="IPR007111">
    <property type="entry name" value="NACHT_NTPase"/>
</dbReference>
<evidence type="ECO:0000313" key="8">
    <source>
        <dbReference type="EMBL" id="KAL1604963.1"/>
    </source>
</evidence>
<feature type="repeat" description="ANK" evidence="4">
    <location>
        <begin position="1277"/>
        <end position="1309"/>
    </location>
</feature>
<evidence type="ECO:0000256" key="5">
    <source>
        <dbReference type="SAM" id="MobiDB-lite"/>
    </source>
</evidence>
<feature type="repeat" description="ANK" evidence="4">
    <location>
        <begin position="1103"/>
        <end position="1138"/>
    </location>
</feature>
<dbReference type="PROSITE" id="PS50837">
    <property type="entry name" value="NACHT"/>
    <property type="match status" value="1"/>
</dbReference>
<feature type="compositionally biased region" description="Basic and acidic residues" evidence="5">
    <location>
        <begin position="15"/>
        <end position="54"/>
    </location>
</feature>
<dbReference type="PROSITE" id="PS50188">
    <property type="entry name" value="B302_SPRY"/>
    <property type="match status" value="1"/>
</dbReference>
<dbReference type="InterPro" id="IPR044736">
    <property type="entry name" value="Gid1/RanBPM/SPLA_SPRY"/>
</dbReference>
<evidence type="ECO:0000256" key="3">
    <source>
        <dbReference type="ARBA" id="ARBA00023043"/>
    </source>
</evidence>
<proteinExistence type="predicted"/>
<dbReference type="Gene3D" id="2.60.120.920">
    <property type="match status" value="1"/>
</dbReference>
<feature type="repeat" description="ANK" evidence="4">
    <location>
        <begin position="1351"/>
        <end position="1378"/>
    </location>
</feature>
<feature type="domain" description="NACHT" evidence="7">
    <location>
        <begin position="334"/>
        <end position="492"/>
    </location>
</feature>
<protein>
    <recommendedName>
        <fullName evidence="1">protein S-acyltransferase</fullName>
        <ecNumber evidence="1">2.3.1.225</ecNumber>
    </recommendedName>
</protein>
<dbReference type="SUPFAM" id="SSF52540">
    <property type="entry name" value="P-loop containing nucleoside triphosphate hydrolases"/>
    <property type="match status" value="1"/>
</dbReference>
<dbReference type="InterPro" id="IPR002110">
    <property type="entry name" value="Ankyrin_rpt"/>
</dbReference>
<dbReference type="Proteomes" id="UP001521785">
    <property type="component" value="Unassembled WGS sequence"/>
</dbReference>
<dbReference type="EMBL" id="JAKJXO020000005">
    <property type="protein sequence ID" value="KAL1604963.1"/>
    <property type="molecule type" value="Genomic_DNA"/>
</dbReference>
<accession>A0ABR3RLA8</accession>
<dbReference type="SUPFAM" id="SSF48403">
    <property type="entry name" value="Ankyrin repeat"/>
    <property type="match status" value="1"/>
</dbReference>
<feature type="compositionally biased region" description="Polar residues" evidence="5">
    <location>
        <begin position="825"/>
        <end position="837"/>
    </location>
</feature>
<evidence type="ECO:0000256" key="2">
    <source>
        <dbReference type="ARBA" id="ARBA00022737"/>
    </source>
</evidence>
<dbReference type="Pfam" id="PF00622">
    <property type="entry name" value="SPRY"/>
    <property type="match status" value="1"/>
</dbReference>
<dbReference type="Pfam" id="PF24883">
    <property type="entry name" value="NPHP3_N"/>
    <property type="match status" value="1"/>
</dbReference>
<dbReference type="InterPro" id="IPR027417">
    <property type="entry name" value="P-loop_NTPase"/>
</dbReference>
<dbReference type="SUPFAM" id="SSF49899">
    <property type="entry name" value="Concanavalin A-like lectins/glucanases"/>
    <property type="match status" value="1"/>
</dbReference>
<organism evidence="8 9">
    <name type="scientific">Paraconiothyrium brasiliense</name>
    <dbReference type="NCBI Taxonomy" id="300254"/>
    <lineage>
        <taxon>Eukaryota</taxon>
        <taxon>Fungi</taxon>
        <taxon>Dikarya</taxon>
        <taxon>Ascomycota</taxon>
        <taxon>Pezizomycotina</taxon>
        <taxon>Dothideomycetes</taxon>
        <taxon>Pleosporomycetidae</taxon>
        <taxon>Pleosporales</taxon>
        <taxon>Massarineae</taxon>
        <taxon>Didymosphaeriaceae</taxon>
        <taxon>Paraconiothyrium</taxon>
    </lineage>
</organism>
<dbReference type="PANTHER" id="PTHR24161:SF85">
    <property type="entry name" value="PALMITOYLTRANSFERASE HIP14"/>
    <property type="match status" value="1"/>
</dbReference>
<dbReference type="InterPro" id="IPR003877">
    <property type="entry name" value="SPRY_dom"/>
</dbReference>
<feature type="domain" description="B30.2/SPRY" evidence="6">
    <location>
        <begin position="1390"/>
        <end position="1596"/>
    </location>
</feature>
<gene>
    <name evidence="8" type="ORF">SLS60_004504</name>
</gene>
<feature type="compositionally biased region" description="Basic and acidic residues" evidence="5">
    <location>
        <begin position="779"/>
        <end position="790"/>
    </location>
</feature>
<dbReference type="PANTHER" id="PTHR24161">
    <property type="entry name" value="ANK_REP_REGION DOMAIN-CONTAINING PROTEIN-RELATED"/>
    <property type="match status" value="1"/>
</dbReference>
<name>A0ABR3RLA8_9PLEO</name>
<feature type="repeat" description="ANK" evidence="4">
    <location>
        <begin position="954"/>
        <end position="986"/>
    </location>
</feature>
<dbReference type="InterPro" id="IPR001870">
    <property type="entry name" value="B30.2/SPRY"/>
</dbReference>
<evidence type="ECO:0000259" key="7">
    <source>
        <dbReference type="PROSITE" id="PS50837"/>
    </source>
</evidence>
<dbReference type="Pfam" id="PF00023">
    <property type="entry name" value="Ank"/>
    <property type="match status" value="2"/>
</dbReference>
<dbReference type="InterPro" id="IPR056884">
    <property type="entry name" value="NPHP3-like_N"/>
</dbReference>
<evidence type="ECO:0000256" key="1">
    <source>
        <dbReference type="ARBA" id="ARBA00012210"/>
    </source>
</evidence>
<feature type="repeat" description="ANK" evidence="4">
    <location>
        <begin position="1173"/>
        <end position="1205"/>
    </location>
</feature>
<dbReference type="Pfam" id="PF13857">
    <property type="entry name" value="Ank_5"/>
    <property type="match status" value="1"/>
</dbReference>
<feature type="region of interest" description="Disordered" evidence="5">
    <location>
        <begin position="1"/>
        <end position="59"/>
    </location>
</feature>
<feature type="region of interest" description="Disordered" evidence="5">
    <location>
        <begin position="762"/>
        <end position="864"/>
    </location>
</feature>
<dbReference type="InterPro" id="IPR013320">
    <property type="entry name" value="ConA-like_dom_sf"/>
</dbReference>
<keyword evidence="3 4" id="KW-0040">ANK repeat</keyword>
<evidence type="ECO:0000256" key="4">
    <source>
        <dbReference type="PROSITE-ProRule" id="PRU00023"/>
    </source>
</evidence>
<comment type="caution">
    <text evidence="8">The sequence shown here is derived from an EMBL/GenBank/DDBJ whole genome shotgun (WGS) entry which is preliminary data.</text>
</comment>
<keyword evidence="9" id="KW-1185">Reference proteome</keyword>
<dbReference type="Gene3D" id="3.40.50.300">
    <property type="entry name" value="P-loop containing nucleotide triphosphate hydrolases"/>
    <property type="match status" value="1"/>
</dbReference>
<dbReference type="PROSITE" id="PS50088">
    <property type="entry name" value="ANK_REPEAT"/>
    <property type="match status" value="5"/>
</dbReference>
<evidence type="ECO:0000259" key="6">
    <source>
        <dbReference type="PROSITE" id="PS50188"/>
    </source>
</evidence>
<reference evidence="8 9" key="1">
    <citation type="submission" date="2024-02" db="EMBL/GenBank/DDBJ databases">
        <title>De novo assembly and annotation of 12 fungi associated with fruit tree decline syndrome in Ontario, Canada.</title>
        <authorList>
            <person name="Sulman M."/>
            <person name="Ellouze W."/>
            <person name="Ilyukhin E."/>
        </authorList>
    </citation>
    <scope>NUCLEOTIDE SEQUENCE [LARGE SCALE GENOMIC DNA]</scope>
    <source>
        <strain evidence="8 9">M42-189</strain>
    </source>
</reference>
<dbReference type="Gene3D" id="1.25.40.20">
    <property type="entry name" value="Ankyrin repeat-containing domain"/>
    <property type="match status" value="3"/>
</dbReference>
<dbReference type="PROSITE" id="PS50297">
    <property type="entry name" value="ANK_REP_REGION"/>
    <property type="match status" value="5"/>
</dbReference>